<dbReference type="EMBL" id="BAABME010021455">
    <property type="protein sequence ID" value="GAA0163345.1"/>
    <property type="molecule type" value="Genomic_DNA"/>
</dbReference>
<name>A0AAV3QGZ4_LITER</name>
<protein>
    <submittedName>
        <fullName evidence="2">Uncharacterized protein</fullName>
    </submittedName>
</protein>
<comment type="caution">
    <text evidence="2">The sequence shown here is derived from an EMBL/GenBank/DDBJ whole genome shotgun (WGS) entry which is preliminary data.</text>
</comment>
<evidence type="ECO:0000313" key="2">
    <source>
        <dbReference type="EMBL" id="GAA0163345.1"/>
    </source>
</evidence>
<dbReference type="Proteomes" id="UP001454036">
    <property type="component" value="Unassembled WGS sequence"/>
</dbReference>
<evidence type="ECO:0000256" key="1">
    <source>
        <dbReference type="SAM" id="MobiDB-lite"/>
    </source>
</evidence>
<reference evidence="2 3" key="1">
    <citation type="submission" date="2024-01" db="EMBL/GenBank/DDBJ databases">
        <title>The complete chloroplast genome sequence of Lithospermum erythrorhizon: insights into the phylogenetic relationship among Boraginaceae species and the maternal lineages of purple gromwells.</title>
        <authorList>
            <person name="Okada T."/>
            <person name="Watanabe K."/>
        </authorList>
    </citation>
    <scope>NUCLEOTIDE SEQUENCE [LARGE SCALE GENOMIC DNA]</scope>
</reference>
<organism evidence="2 3">
    <name type="scientific">Lithospermum erythrorhizon</name>
    <name type="common">Purple gromwell</name>
    <name type="synonym">Lithospermum officinale var. erythrorhizon</name>
    <dbReference type="NCBI Taxonomy" id="34254"/>
    <lineage>
        <taxon>Eukaryota</taxon>
        <taxon>Viridiplantae</taxon>
        <taxon>Streptophyta</taxon>
        <taxon>Embryophyta</taxon>
        <taxon>Tracheophyta</taxon>
        <taxon>Spermatophyta</taxon>
        <taxon>Magnoliopsida</taxon>
        <taxon>eudicotyledons</taxon>
        <taxon>Gunneridae</taxon>
        <taxon>Pentapetalae</taxon>
        <taxon>asterids</taxon>
        <taxon>lamiids</taxon>
        <taxon>Boraginales</taxon>
        <taxon>Boraginaceae</taxon>
        <taxon>Boraginoideae</taxon>
        <taxon>Lithospermeae</taxon>
        <taxon>Lithospermum</taxon>
    </lineage>
</organism>
<sequence length="387" mass="42455">MAIVVPYIWTMQDEAKRLPICTAADINVVARIHSILPQGEEKLSWHIFCEEAVLVKACLISDKGFDPKNPEKPPSWHELISSTAKSLKPTTINFETILSTRPSPFTRVTLTSKAQPRESMVPESSSAAPPPATIPSVSIPPILKRLAKERVRCPLSPPDEQVPFSTADAPIVALDVMVRQRKGKVAEVGPSLLSYDGRYLELPYTRPNLKVDDGAPWNARKFHFHALEPLLLNKVAARYTPLRDPYAAFAQSAKHMTEALNGSYVLVTQADSIAEEHGRKLESAVGELKKVKDTAAEAEKVWAHENAQMQSRQSVGGGRICGLSCPLGYHCKDKLPKLVTLFVCEKQSHPVWFEGLSLDPPSPPAIEDEVVDVAEGGNGKEDVEPPA</sequence>
<gene>
    <name evidence="2" type="ORF">LIER_39580</name>
</gene>
<accession>A0AAV3QGZ4</accession>
<dbReference type="AlphaFoldDB" id="A0AAV3QGZ4"/>
<evidence type="ECO:0000313" key="3">
    <source>
        <dbReference type="Proteomes" id="UP001454036"/>
    </source>
</evidence>
<feature type="region of interest" description="Disordered" evidence="1">
    <location>
        <begin position="112"/>
        <end position="133"/>
    </location>
</feature>
<proteinExistence type="predicted"/>
<keyword evidence="3" id="KW-1185">Reference proteome</keyword>